<feature type="domain" description="Phospholipase C/D" evidence="1">
    <location>
        <begin position="6"/>
        <end position="151"/>
    </location>
</feature>
<keyword evidence="3" id="KW-1185">Reference proteome</keyword>
<dbReference type="Proteomes" id="UP000049855">
    <property type="component" value="Unassembled WGS sequence"/>
</dbReference>
<evidence type="ECO:0000259" key="1">
    <source>
        <dbReference type="Pfam" id="PF00882"/>
    </source>
</evidence>
<dbReference type="RefSeq" id="WP_021167737.1">
    <property type="nucleotide sequence ID" value="NZ_CTRP01000008.1"/>
</dbReference>
<sequence>MPKDKTHWILAAEISNRLRDEHIKRVISNNYASFLVGAIAYDIPFFGRGKYSHVLTEKANELHGVKTCDVWEPIIKLLESYGDDCRETVIAFAVGCITHIIIDSQFHPFIYFFTGYYEADGNKRNHAIVKHREIEAHLDLYYLEKTGYTGPVSAKVIVEQLHRPTLITNLALLYFGNTGAKEVDMTQNCLNNYIKYQGLFSNYFIKCLLRIVGLANDEMKKISALFYPKSIEPTYRQLFDNIEWYQHPSSGKVIEESLKTIYENCIEVMVSTIYQFSSCKTIEDYLNVIRNFPAVSLETGSECARPSLMRFFS</sequence>
<name>A0A0U1KXW5_9FIRM</name>
<dbReference type="AlphaFoldDB" id="A0A0U1KXW5"/>
<protein>
    <recommendedName>
        <fullName evidence="1">Phospholipase C/D domain-containing protein</fullName>
    </recommendedName>
</protein>
<evidence type="ECO:0000313" key="2">
    <source>
        <dbReference type="EMBL" id="CQR72105.1"/>
    </source>
</evidence>
<organism evidence="2 3">
    <name type="scientific">Sporomusa ovata</name>
    <dbReference type="NCBI Taxonomy" id="2378"/>
    <lineage>
        <taxon>Bacteria</taxon>
        <taxon>Bacillati</taxon>
        <taxon>Bacillota</taxon>
        <taxon>Negativicutes</taxon>
        <taxon>Selenomonadales</taxon>
        <taxon>Sporomusaceae</taxon>
        <taxon>Sporomusa</taxon>
    </lineage>
</organism>
<reference evidence="3" key="1">
    <citation type="submission" date="2015-03" db="EMBL/GenBank/DDBJ databases">
        <authorList>
            <person name="Nijsse Bart"/>
        </authorList>
    </citation>
    <scope>NUCLEOTIDE SEQUENCE [LARGE SCALE GENOMIC DNA]</scope>
</reference>
<dbReference type="Pfam" id="PF00882">
    <property type="entry name" value="Zn_dep_PLPC"/>
    <property type="match status" value="1"/>
</dbReference>
<gene>
    <name evidence="2" type="ORF">SpAn4DRAFT_4794</name>
</gene>
<dbReference type="InterPro" id="IPR029002">
    <property type="entry name" value="PLPC/GPLD1"/>
</dbReference>
<proteinExistence type="predicted"/>
<evidence type="ECO:0000313" key="3">
    <source>
        <dbReference type="Proteomes" id="UP000049855"/>
    </source>
</evidence>
<accession>A0A0U1KXW5</accession>
<dbReference type="EMBL" id="CTRP01000008">
    <property type="protein sequence ID" value="CQR72105.1"/>
    <property type="molecule type" value="Genomic_DNA"/>
</dbReference>